<name>A0A8H7VF73_9FUNG</name>
<protein>
    <submittedName>
        <fullName evidence="8">Uncharacterized protein</fullName>
    </submittedName>
</protein>
<feature type="region of interest" description="Disordered" evidence="7">
    <location>
        <begin position="117"/>
        <end position="159"/>
    </location>
</feature>
<dbReference type="AlphaFoldDB" id="A0A8H7VF73"/>
<organism evidence="8 9">
    <name type="scientific">Mucor saturninus</name>
    <dbReference type="NCBI Taxonomy" id="64648"/>
    <lineage>
        <taxon>Eukaryota</taxon>
        <taxon>Fungi</taxon>
        <taxon>Fungi incertae sedis</taxon>
        <taxon>Mucoromycota</taxon>
        <taxon>Mucoromycotina</taxon>
        <taxon>Mucoromycetes</taxon>
        <taxon>Mucorales</taxon>
        <taxon>Mucorineae</taxon>
        <taxon>Mucoraceae</taxon>
        <taxon>Mucor</taxon>
    </lineage>
</organism>
<keyword evidence="5" id="KW-0804">Transcription</keyword>
<keyword evidence="6" id="KW-0539">Nucleus</keyword>
<evidence type="ECO:0000256" key="7">
    <source>
        <dbReference type="SAM" id="MobiDB-lite"/>
    </source>
</evidence>
<dbReference type="GO" id="GO:0005634">
    <property type="term" value="C:nucleus"/>
    <property type="evidence" value="ECO:0007669"/>
    <property type="project" value="UniProtKB-SubCell"/>
</dbReference>
<reference evidence="8" key="1">
    <citation type="submission" date="2020-12" db="EMBL/GenBank/DDBJ databases">
        <title>Metabolic potential, ecology and presence of endohyphal bacteria is reflected in genomic diversity of Mucoromycotina.</title>
        <authorList>
            <person name="Muszewska A."/>
            <person name="Okrasinska A."/>
            <person name="Steczkiewicz K."/>
            <person name="Drgas O."/>
            <person name="Orlowska M."/>
            <person name="Perlinska-Lenart U."/>
            <person name="Aleksandrzak-Piekarczyk T."/>
            <person name="Szatraj K."/>
            <person name="Zielenkiewicz U."/>
            <person name="Pilsyk S."/>
            <person name="Malc E."/>
            <person name="Mieczkowski P."/>
            <person name="Kruszewska J.S."/>
            <person name="Biernat P."/>
            <person name="Pawlowska J."/>
        </authorList>
    </citation>
    <scope>NUCLEOTIDE SEQUENCE</scope>
    <source>
        <strain evidence="8">WA0000017839</strain>
    </source>
</reference>
<evidence type="ECO:0000256" key="6">
    <source>
        <dbReference type="ARBA" id="ARBA00023242"/>
    </source>
</evidence>
<comment type="caution">
    <text evidence="8">The sequence shown here is derived from an EMBL/GenBank/DDBJ whole genome shotgun (WGS) entry which is preliminary data.</text>
</comment>
<keyword evidence="4" id="KW-0175">Coiled coil</keyword>
<evidence type="ECO:0000256" key="5">
    <source>
        <dbReference type="ARBA" id="ARBA00023163"/>
    </source>
</evidence>
<feature type="compositionally biased region" description="Acidic residues" evidence="7">
    <location>
        <begin position="145"/>
        <end position="159"/>
    </location>
</feature>
<dbReference type="OrthoDB" id="2286203at2759"/>
<proteinExistence type="inferred from homology"/>
<evidence type="ECO:0000256" key="2">
    <source>
        <dbReference type="ARBA" id="ARBA00005571"/>
    </source>
</evidence>
<dbReference type="Proteomes" id="UP000603453">
    <property type="component" value="Unassembled WGS sequence"/>
</dbReference>
<gene>
    <name evidence="8" type="ORF">INT47_001633</name>
</gene>
<evidence type="ECO:0000313" key="8">
    <source>
        <dbReference type="EMBL" id="KAG2212274.1"/>
    </source>
</evidence>
<dbReference type="EMBL" id="JAEPRD010000006">
    <property type="protein sequence ID" value="KAG2212274.1"/>
    <property type="molecule type" value="Genomic_DNA"/>
</dbReference>
<comment type="subcellular location">
    <subcellularLocation>
        <location evidence="1">Nucleus</location>
    </subcellularLocation>
</comment>
<evidence type="ECO:0000256" key="4">
    <source>
        <dbReference type="ARBA" id="ARBA00023054"/>
    </source>
</evidence>
<evidence type="ECO:0000256" key="1">
    <source>
        <dbReference type="ARBA" id="ARBA00004123"/>
    </source>
</evidence>
<dbReference type="Pfam" id="PF11594">
    <property type="entry name" value="Med28"/>
    <property type="match status" value="1"/>
</dbReference>
<keyword evidence="9" id="KW-1185">Reference proteome</keyword>
<evidence type="ECO:0000256" key="3">
    <source>
        <dbReference type="ARBA" id="ARBA00023015"/>
    </source>
</evidence>
<dbReference type="InterPro" id="IPR021640">
    <property type="entry name" value="Mediator_Med28"/>
</dbReference>
<keyword evidence="3" id="KW-0805">Transcription regulation</keyword>
<accession>A0A8H7VF73</accession>
<comment type="similarity">
    <text evidence="2">Belongs to the Mediator complex subunit 28 family.</text>
</comment>
<sequence length="159" mass="17892">MNELANTLTKTFNECLESILLDPQQQKEEGNEGLDSLMTTMKATFLQLENELKEVRLNALSDRHLSVQKANELLKQDIEIKKNTIATFVTKLDEWDVKIPGLIENGKKAVALRTDGTDFDSDYVAPPQDDDEMIEVPVTTSKGVDDDDDDDEDEFEVVA</sequence>
<evidence type="ECO:0000313" key="9">
    <source>
        <dbReference type="Proteomes" id="UP000603453"/>
    </source>
</evidence>